<evidence type="ECO:0000256" key="3">
    <source>
        <dbReference type="ARBA" id="ARBA00022617"/>
    </source>
</evidence>
<dbReference type="InterPro" id="IPR036396">
    <property type="entry name" value="Cyt_P450_sf"/>
</dbReference>
<evidence type="ECO:0000256" key="5">
    <source>
        <dbReference type="ARBA" id="ARBA00023002"/>
    </source>
</evidence>
<dbReference type="PRINTS" id="PR00463">
    <property type="entry name" value="EP450I"/>
</dbReference>
<dbReference type="InterPro" id="IPR050121">
    <property type="entry name" value="Cytochrome_P450_monoxygenase"/>
</dbReference>
<evidence type="ECO:0000313" key="9">
    <source>
        <dbReference type="Proteomes" id="UP000070700"/>
    </source>
</evidence>
<dbReference type="GO" id="GO:0020037">
    <property type="term" value="F:heme binding"/>
    <property type="evidence" value="ECO:0007669"/>
    <property type="project" value="InterPro"/>
</dbReference>
<dbReference type="GO" id="GO:0005506">
    <property type="term" value="F:iron ion binding"/>
    <property type="evidence" value="ECO:0007669"/>
    <property type="project" value="InterPro"/>
</dbReference>
<dbReference type="InParanoid" id="A0A132B3E1"/>
<dbReference type="RefSeq" id="XP_018060532.1">
    <property type="nucleotide sequence ID" value="XM_018212645.1"/>
</dbReference>
<dbReference type="InterPro" id="IPR002401">
    <property type="entry name" value="Cyt_P450_E_grp-I"/>
</dbReference>
<dbReference type="STRING" id="149040.A0A132B3E1"/>
<organism evidence="8 9">
    <name type="scientific">Mollisia scopiformis</name>
    <name type="common">Conifer needle endophyte fungus</name>
    <name type="synonym">Phialocephala scopiformis</name>
    <dbReference type="NCBI Taxonomy" id="149040"/>
    <lineage>
        <taxon>Eukaryota</taxon>
        <taxon>Fungi</taxon>
        <taxon>Dikarya</taxon>
        <taxon>Ascomycota</taxon>
        <taxon>Pezizomycotina</taxon>
        <taxon>Leotiomycetes</taxon>
        <taxon>Helotiales</taxon>
        <taxon>Mollisiaceae</taxon>
        <taxon>Mollisia</taxon>
    </lineage>
</organism>
<dbReference type="Proteomes" id="UP000070700">
    <property type="component" value="Unassembled WGS sequence"/>
</dbReference>
<keyword evidence="3" id="KW-0349">Heme</keyword>
<protein>
    <submittedName>
        <fullName evidence="8">Cytochrome P450</fullName>
    </submittedName>
</protein>
<dbReference type="PRINTS" id="PR00385">
    <property type="entry name" value="P450"/>
</dbReference>
<accession>A0A132B3E1</accession>
<dbReference type="KEGG" id="psco:LY89DRAFT_662449"/>
<dbReference type="PANTHER" id="PTHR24305">
    <property type="entry name" value="CYTOCHROME P450"/>
    <property type="match status" value="1"/>
</dbReference>
<keyword evidence="4" id="KW-0479">Metal-binding</keyword>
<name>A0A132B3E1_MOLSC</name>
<dbReference type="OrthoDB" id="1470350at2759"/>
<sequence length="381" mass="43026">MEIWTNVQRRQIDIFCREIGPDLNSNHQSPELQWSPPRKMSDYCLYLMSDIVSEAVLDESFETLTTEKNRFILQLVHRSYEWIGIVFQAPQIARYGLDIYLLPELARERQRLRDIFRGLLQKRIVREKAEPDIFSIYMDYKDPDTGEAFPLYELGAEALLLFGAGPDATSTSLTAAFFYLARSPEAYRKVCDEVRTAFSSVHEILPGLTLSGCHYLRACLDEAMRMNPVNGGALWREVLPGGAIIDGRSVPAGVDVGVGIYSIHHQPDYYPDPYAFRPERWLTSENSQHDVEVAQSAWAPFSMGARGSAGKPAAILQLTMSLARALFLFDMRTPADAHLASVGQGKKGEVFPRNLETEFQAKGTFSSILHGPMLEFKLREH</sequence>
<keyword evidence="6" id="KW-0408">Iron</keyword>
<comment type="similarity">
    <text evidence="2">Belongs to the cytochrome P450 family.</text>
</comment>
<dbReference type="SUPFAM" id="SSF48264">
    <property type="entry name" value="Cytochrome P450"/>
    <property type="match status" value="1"/>
</dbReference>
<evidence type="ECO:0000256" key="2">
    <source>
        <dbReference type="ARBA" id="ARBA00010617"/>
    </source>
</evidence>
<proteinExistence type="inferred from homology"/>
<evidence type="ECO:0000256" key="1">
    <source>
        <dbReference type="ARBA" id="ARBA00001971"/>
    </source>
</evidence>
<evidence type="ECO:0000313" key="8">
    <source>
        <dbReference type="EMBL" id="KUJ06177.1"/>
    </source>
</evidence>
<dbReference type="Gene3D" id="1.10.630.10">
    <property type="entry name" value="Cytochrome P450"/>
    <property type="match status" value="1"/>
</dbReference>
<comment type="cofactor">
    <cofactor evidence="1">
        <name>heme</name>
        <dbReference type="ChEBI" id="CHEBI:30413"/>
    </cofactor>
</comment>
<dbReference type="GeneID" id="28822371"/>
<keyword evidence="9" id="KW-1185">Reference proteome</keyword>
<evidence type="ECO:0000256" key="6">
    <source>
        <dbReference type="ARBA" id="ARBA00023004"/>
    </source>
</evidence>
<dbReference type="GO" id="GO:0016705">
    <property type="term" value="F:oxidoreductase activity, acting on paired donors, with incorporation or reduction of molecular oxygen"/>
    <property type="evidence" value="ECO:0007669"/>
    <property type="project" value="InterPro"/>
</dbReference>
<dbReference type="GO" id="GO:0004497">
    <property type="term" value="F:monooxygenase activity"/>
    <property type="evidence" value="ECO:0007669"/>
    <property type="project" value="UniProtKB-KW"/>
</dbReference>
<evidence type="ECO:0000256" key="4">
    <source>
        <dbReference type="ARBA" id="ARBA00022723"/>
    </source>
</evidence>
<gene>
    <name evidence="8" type="ORF">LY89DRAFT_662449</name>
</gene>
<dbReference type="EMBL" id="KQ947453">
    <property type="protein sequence ID" value="KUJ06177.1"/>
    <property type="molecule type" value="Genomic_DNA"/>
</dbReference>
<keyword evidence="5" id="KW-0560">Oxidoreductase</keyword>
<evidence type="ECO:0000256" key="7">
    <source>
        <dbReference type="ARBA" id="ARBA00023033"/>
    </source>
</evidence>
<dbReference type="PANTHER" id="PTHR24305:SF237">
    <property type="entry name" value="CYTOCHROME P450 MONOOXYGENASE ATNE-RELATED"/>
    <property type="match status" value="1"/>
</dbReference>
<dbReference type="Pfam" id="PF00067">
    <property type="entry name" value="p450"/>
    <property type="match status" value="1"/>
</dbReference>
<dbReference type="AlphaFoldDB" id="A0A132B3E1"/>
<reference evidence="8 9" key="1">
    <citation type="submission" date="2015-10" db="EMBL/GenBank/DDBJ databases">
        <title>Full genome of DAOMC 229536 Phialocephala scopiformis, a fungal endophyte of spruce producing the potent anti-insectan compound rugulosin.</title>
        <authorList>
            <consortium name="DOE Joint Genome Institute"/>
            <person name="Walker A.K."/>
            <person name="Frasz S.L."/>
            <person name="Seifert K.A."/>
            <person name="Miller J.D."/>
            <person name="Mondo S.J."/>
            <person name="Labutti K."/>
            <person name="Lipzen A."/>
            <person name="Dockter R."/>
            <person name="Kennedy M."/>
            <person name="Grigoriev I.V."/>
            <person name="Spatafora J.W."/>
        </authorList>
    </citation>
    <scope>NUCLEOTIDE SEQUENCE [LARGE SCALE GENOMIC DNA]</scope>
    <source>
        <strain evidence="8 9">CBS 120377</strain>
    </source>
</reference>
<dbReference type="InterPro" id="IPR001128">
    <property type="entry name" value="Cyt_P450"/>
</dbReference>
<keyword evidence="7" id="KW-0503">Monooxygenase</keyword>